<evidence type="ECO:0000256" key="3">
    <source>
        <dbReference type="ARBA" id="ARBA00022676"/>
    </source>
</evidence>
<protein>
    <recommendedName>
        <fullName evidence="12">Poly [ADP-ribose] polymerase</fullName>
        <shortName evidence="12">PARP</shortName>
        <ecNumber evidence="12">2.4.2.-</ecNumber>
    </recommendedName>
</protein>
<keyword evidence="17" id="KW-1185">Reference proteome</keyword>
<keyword evidence="5" id="KW-0812">Transmembrane</keyword>
<keyword evidence="8" id="KW-0472">Membrane</keyword>
<keyword evidence="7 12" id="KW-0520">NAD</keyword>
<dbReference type="PANTHER" id="PTHR14453:SF67">
    <property type="entry name" value="POLY [ADP-RIBOSE] POLYMERASE"/>
    <property type="match status" value="1"/>
</dbReference>
<dbReference type="Pfam" id="PF00644">
    <property type="entry name" value="PARP"/>
    <property type="match status" value="1"/>
</dbReference>
<evidence type="ECO:0000256" key="5">
    <source>
        <dbReference type="ARBA" id="ARBA00022692"/>
    </source>
</evidence>
<keyword evidence="14" id="KW-0732">Signal</keyword>
<dbReference type="SUPFAM" id="SSF53822">
    <property type="entry name" value="Periplasmic binding protein-like I"/>
    <property type="match status" value="1"/>
</dbReference>
<evidence type="ECO:0000259" key="15">
    <source>
        <dbReference type="PROSITE" id="PS51059"/>
    </source>
</evidence>
<keyword evidence="9" id="KW-0675">Receptor</keyword>
<dbReference type="GO" id="GO:0003950">
    <property type="term" value="F:NAD+ poly-ADP-ribosyltransferase activity"/>
    <property type="evidence" value="ECO:0007669"/>
    <property type="project" value="UniProtKB-UniRule"/>
</dbReference>
<gene>
    <name evidence="16" type="ORF">SEMRO_131_G062340.1</name>
</gene>
<dbReference type="GO" id="GO:0005737">
    <property type="term" value="C:cytoplasm"/>
    <property type="evidence" value="ECO:0007669"/>
    <property type="project" value="TreeGrafter"/>
</dbReference>
<feature type="compositionally biased region" description="Polar residues" evidence="13">
    <location>
        <begin position="977"/>
        <end position="991"/>
    </location>
</feature>
<keyword evidence="3 12" id="KW-0328">Glycosyltransferase</keyword>
<dbReference type="GO" id="GO:0003714">
    <property type="term" value="F:transcription corepressor activity"/>
    <property type="evidence" value="ECO:0007669"/>
    <property type="project" value="TreeGrafter"/>
</dbReference>
<dbReference type="InterPro" id="IPR028082">
    <property type="entry name" value="Peripla_BP_I"/>
</dbReference>
<proteinExistence type="predicted"/>
<keyword evidence="6" id="KW-1133">Transmembrane helix</keyword>
<evidence type="ECO:0000256" key="10">
    <source>
        <dbReference type="ARBA" id="ARBA00023180"/>
    </source>
</evidence>
<dbReference type="OrthoDB" id="6133115at2759"/>
<feature type="domain" description="PARP catalytic" evidence="15">
    <location>
        <begin position="744"/>
        <end position="978"/>
    </location>
</feature>
<dbReference type="PRINTS" id="PR00248">
    <property type="entry name" value="GPCRMGR"/>
</dbReference>
<dbReference type="Gene3D" id="3.40.50.2300">
    <property type="match status" value="3"/>
</dbReference>
<keyword evidence="10" id="KW-0325">Glycoprotein</keyword>
<evidence type="ECO:0000256" key="12">
    <source>
        <dbReference type="RuleBase" id="RU362114"/>
    </source>
</evidence>
<evidence type="ECO:0000313" key="17">
    <source>
        <dbReference type="Proteomes" id="UP001153069"/>
    </source>
</evidence>
<feature type="region of interest" description="Disordered" evidence="13">
    <location>
        <begin position="977"/>
        <end position="999"/>
    </location>
</feature>
<dbReference type="Gene3D" id="3.90.228.10">
    <property type="match status" value="1"/>
</dbReference>
<evidence type="ECO:0000256" key="7">
    <source>
        <dbReference type="ARBA" id="ARBA00023027"/>
    </source>
</evidence>
<evidence type="ECO:0000256" key="14">
    <source>
        <dbReference type="SAM" id="SignalP"/>
    </source>
</evidence>
<dbReference type="Pfam" id="PF01094">
    <property type="entry name" value="ANF_receptor"/>
    <property type="match status" value="1"/>
</dbReference>
<evidence type="ECO:0000256" key="1">
    <source>
        <dbReference type="ARBA" id="ARBA00004123"/>
    </source>
</evidence>
<evidence type="ECO:0000256" key="4">
    <source>
        <dbReference type="ARBA" id="ARBA00022679"/>
    </source>
</evidence>
<dbReference type="CDD" id="cd01439">
    <property type="entry name" value="TCCD_inducible_PARP_like"/>
    <property type="match status" value="1"/>
</dbReference>
<evidence type="ECO:0000256" key="2">
    <source>
        <dbReference type="ARBA" id="ARBA00004141"/>
    </source>
</evidence>
<evidence type="ECO:0000256" key="11">
    <source>
        <dbReference type="ARBA" id="ARBA00023242"/>
    </source>
</evidence>
<feature type="chain" id="PRO_5040155063" description="Poly [ADP-ribose] polymerase" evidence="14">
    <location>
        <begin position="30"/>
        <end position="1238"/>
    </location>
</feature>
<reference evidence="16" key="1">
    <citation type="submission" date="2020-06" db="EMBL/GenBank/DDBJ databases">
        <authorList>
            <consortium name="Plant Systems Biology data submission"/>
        </authorList>
    </citation>
    <scope>NUCLEOTIDE SEQUENCE</scope>
    <source>
        <strain evidence="16">D6</strain>
    </source>
</reference>
<dbReference type="GO" id="GO:0004930">
    <property type="term" value="F:G protein-coupled receptor activity"/>
    <property type="evidence" value="ECO:0007669"/>
    <property type="project" value="InterPro"/>
</dbReference>
<dbReference type="SUPFAM" id="SSF56399">
    <property type="entry name" value="ADP-ribosylation"/>
    <property type="match status" value="1"/>
</dbReference>
<evidence type="ECO:0000256" key="8">
    <source>
        <dbReference type="ARBA" id="ARBA00023136"/>
    </source>
</evidence>
<dbReference type="InterPro" id="IPR052056">
    <property type="entry name" value="Mono-ARTD/PARP"/>
</dbReference>
<evidence type="ECO:0000313" key="16">
    <source>
        <dbReference type="EMBL" id="CAB9502247.1"/>
    </source>
</evidence>
<accession>A0A9N8DFF0</accession>
<dbReference type="GO" id="GO:0010629">
    <property type="term" value="P:negative regulation of gene expression"/>
    <property type="evidence" value="ECO:0007669"/>
    <property type="project" value="TreeGrafter"/>
</dbReference>
<feature type="region of interest" description="Disordered" evidence="13">
    <location>
        <begin position="1205"/>
        <end position="1238"/>
    </location>
</feature>
<feature type="compositionally biased region" description="Acidic residues" evidence="13">
    <location>
        <begin position="1221"/>
        <end position="1238"/>
    </location>
</feature>
<keyword evidence="4 12" id="KW-0808">Transferase</keyword>
<dbReference type="GO" id="GO:0016020">
    <property type="term" value="C:membrane"/>
    <property type="evidence" value="ECO:0007669"/>
    <property type="project" value="UniProtKB-SubCell"/>
</dbReference>
<comment type="caution">
    <text evidence="16">The sequence shown here is derived from an EMBL/GenBank/DDBJ whole genome shotgun (WGS) entry which is preliminary data.</text>
</comment>
<comment type="subcellular location">
    <subcellularLocation>
        <location evidence="2">Membrane</location>
        <topology evidence="2">Multi-pass membrane protein</topology>
    </subcellularLocation>
    <subcellularLocation>
        <location evidence="1">Nucleus</location>
    </subcellularLocation>
</comment>
<evidence type="ECO:0000256" key="13">
    <source>
        <dbReference type="SAM" id="MobiDB-lite"/>
    </source>
</evidence>
<evidence type="ECO:0000256" key="9">
    <source>
        <dbReference type="ARBA" id="ARBA00023170"/>
    </source>
</evidence>
<dbReference type="PROSITE" id="PS51059">
    <property type="entry name" value="PARP_CATALYTIC"/>
    <property type="match status" value="1"/>
</dbReference>
<evidence type="ECO:0000256" key="6">
    <source>
        <dbReference type="ARBA" id="ARBA00022989"/>
    </source>
</evidence>
<feature type="signal peptide" evidence="14">
    <location>
        <begin position="1"/>
        <end position="29"/>
    </location>
</feature>
<dbReference type="InterPro" id="IPR001828">
    <property type="entry name" value="ANF_lig-bd_rcpt"/>
</dbReference>
<feature type="compositionally biased region" description="Polar residues" evidence="13">
    <location>
        <begin position="1205"/>
        <end position="1216"/>
    </location>
</feature>
<dbReference type="PANTHER" id="PTHR14453">
    <property type="entry name" value="PARP/ZINC FINGER CCCH TYPE DOMAIN CONTAINING PROTEIN"/>
    <property type="match status" value="1"/>
</dbReference>
<name>A0A9N8DFF0_9STRA</name>
<dbReference type="EMBL" id="CAICTM010000130">
    <property type="protein sequence ID" value="CAB9502247.1"/>
    <property type="molecule type" value="Genomic_DNA"/>
</dbReference>
<dbReference type="GO" id="GO:0005634">
    <property type="term" value="C:nucleus"/>
    <property type="evidence" value="ECO:0007669"/>
    <property type="project" value="UniProtKB-SubCell"/>
</dbReference>
<organism evidence="16 17">
    <name type="scientific">Seminavis robusta</name>
    <dbReference type="NCBI Taxonomy" id="568900"/>
    <lineage>
        <taxon>Eukaryota</taxon>
        <taxon>Sar</taxon>
        <taxon>Stramenopiles</taxon>
        <taxon>Ochrophyta</taxon>
        <taxon>Bacillariophyta</taxon>
        <taxon>Bacillariophyceae</taxon>
        <taxon>Bacillariophycidae</taxon>
        <taxon>Naviculales</taxon>
        <taxon>Naviculaceae</taxon>
        <taxon>Seminavis</taxon>
    </lineage>
</organism>
<dbReference type="Proteomes" id="UP001153069">
    <property type="component" value="Unassembled WGS sequence"/>
</dbReference>
<dbReference type="InterPro" id="IPR012317">
    <property type="entry name" value="Poly(ADP-ribose)pol_cat_dom"/>
</dbReference>
<dbReference type="InterPro" id="IPR000337">
    <property type="entry name" value="GPCR_3"/>
</dbReference>
<keyword evidence="11" id="KW-0539">Nucleus</keyword>
<dbReference type="AlphaFoldDB" id="A0A9N8DFF0"/>
<sequence>MMVAGRGIFLLFFPLLLLPIGSSLSGALAQEDDNDDTIRIACIFDTTGYDWSPDVFEVTFQLINDGWWGILPTSTTTSSSNNGTSTTRTRVTYELMDSNCDAMAATNAYWTMFHNDHNNNDDDNHTTQQPLRRFHGIVGPRCSGAAIALGRFAGLEEIPQISPTTNSAILSDKTQFPLFSRLVPPSDERGHVGALVATLRQFGWDRIGILATDTDYSKQRVRNLRKAWIGSHGNNTTKWVGQVAFDVSFHVDEDTNQVDLEHANQALSSIATIHEEQDDPKVIILVGHDRHKRDVLREAYAHRYFSPATVWLGVPSHQIKDIRYDLQRQDEQEELHIPGWFEIAPRLNNRDPEYQRFLAALRLHQLEHGKEVVLQLPTHADHLVDAIRAMVLALVQTKATDRTNGTAVVQTLRNLQFDGVGGRVEFDPATGDPKAPVFSILNAQSAATGRVQWTDIGTTSTTIGSVQLTHGLASVCFSAQEGCGLAAPPDDSFPPSDDKEIPIWAICLVGFFLLTMMAFLCLACKFRAIQQAKATIEQELETFRESVVGMKTAECHYIPLIQNRKTDEQDDLEMNVNRRQSFYMPGYQQMMISFRRPSAGKLLNNKDSSSRRSVRGAFRDSVLKSISRQLHLPNQEGVDITLGRPVPDELENEPRLVACPGDVIQITIQRIDGWAFGTKLFHSDEVAERQLVTLALMNIASEDVEERVSTETGWLEIENTRDPSKQDLAQLHQTMGDATEALDPPSHWKNMTDATTALRVEIEAGNEEREAVLASFQATLPSNTKIQSVQRIQNLALWQSYVVKRRAVYHRETGHFPRDDGKEEQCRTLQKIERKWVFHGCDSDVVDKIVQQGFNRSFCGKNATLYGKGVYFARDSAYSSATVYARPDEDGLQYILACRVVVGEYCVGREDALTPDVREEQSQILFDSTVDNVEDPTLFVTYHDAQAYPEYLIAFSIPEGGDLALLRELEQAGASASTSNLSTIHQSTEGRSSVRFGDDGTPISAETKVSLCYDAEGTPIPSDNAGKRKPSSVLYGAEGTPVTMKSTPPQPAIRYGAEGKPLSSDDFGKEKTCAVQYGPEGKPIMVEGQRQHQIRYGPEGKPLASDDSAAKPSIVYGAEGKPIAVDGQCRKSQQPIRYGAEGKPIRYGAEGQVLDVAPAGLLGKAASVQYGPEGQVLDVGSVRLNQGQSHGAPEKITAAFTPQKTAFHQSKDTASGRSLLDETETAAETEDISEEMTG</sequence>
<dbReference type="EC" id="2.4.2.-" evidence="12"/>